<proteinExistence type="inferred from homology"/>
<comment type="similarity">
    <text evidence="6">Belongs to the PNP/UDP phosphorylase family. MtnN subfamily.</text>
</comment>
<evidence type="ECO:0000256" key="5">
    <source>
        <dbReference type="ARBA" id="ARBA00050313"/>
    </source>
</evidence>
<feature type="binding site" evidence="6">
    <location>
        <begin position="174"/>
        <end position="175"/>
    </location>
    <ligand>
        <name>substrate</name>
    </ligand>
</feature>
<accession>A0A1B9B8R7</accession>
<dbReference type="NCBIfam" id="NF004079">
    <property type="entry name" value="PRK05584.1"/>
    <property type="match status" value="1"/>
</dbReference>
<comment type="pathway">
    <text evidence="1 6">Amino-acid biosynthesis; L-methionine biosynthesis via salvage pathway; S-methyl-5-thio-alpha-D-ribose 1-phosphate from S-methyl-5'-thioadenosine (hydrolase route): step 1/2.</text>
</comment>
<dbReference type="Proteomes" id="UP000092578">
    <property type="component" value="Unassembled WGS sequence"/>
</dbReference>
<dbReference type="RefSeq" id="WP_065408981.1">
    <property type="nucleotide sequence ID" value="NZ_MAYT01000001.1"/>
</dbReference>
<dbReference type="GO" id="GO:0008930">
    <property type="term" value="F:methylthioadenosine nucleosidase activity"/>
    <property type="evidence" value="ECO:0007669"/>
    <property type="project" value="UniProtKB-UniRule"/>
</dbReference>
<comment type="catalytic activity">
    <reaction evidence="6">
        <text>S-methyl-5'-thioadenosine + H2O = 5-(methylsulfanyl)-D-ribose + adenine</text>
        <dbReference type="Rhea" id="RHEA:13617"/>
        <dbReference type="ChEBI" id="CHEBI:15377"/>
        <dbReference type="ChEBI" id="CHEBI:16708"/>
        <dbReference type="ChEBI" id="CHEBI:17509"/>
        <dbReference type="ChEBI" id="CHEBI:78440"/>
        <dbReference type="EC" id="3.2.2.9"/>
    </reaction>
</comment>
<evidence type="ECO:0000256" key="2">
    <source>
        <dbReference type="ARBA" id="ARBA00022605"/>
    </source>
</evidence>
<dbReference type="GO" id="GO:0009164">
    <property type="term" value="P:nucleoside catabolic process"/>
    <property type="evidence" value="ECO:0007669"/>
    <property type="project" value="InterPro"/>
</dbReference>
<comment type="catalytic activity">
    <reaction evidence="5">
        <text>5'-deoxyadenosine + H2O = 5-deoxy-D-ribose + adenine</text>
        <dbReference type="Rhea" id="RHEA:29859"/>
        <dbReference type="ChEBI" id="CHEBI:15377"/>
        <dbReference type="ChEBI" id="CHEBI:16708"/>
        <dbReference type="ChEBI" id="CHEBI:17319"/>
        <dbReference type="ChEBI" id="CHEBI:149540"/>
        <dbReference type="EC" id="3.2.2.9"/>
    </reaction>
    <physiologicalReaction direction="left-to-right" evidence="5">
        <dbReference type="Rhea" id="RHEA:29860"/>
    </physiologicalReaction>
</comment>
<dbReference type="GO" id="GO:0008782">
    <property type="term" value="F:adenosylhomocysteine nucleosidase activity"/>
    <property type="evidence" value="ECO:0007669"/>
    <property type="project" value="UniProtKB-UniRule"/>
</dbReference>
<dbReference type="PANTHER" id="PTHR46832:SF1">
    <property type="entry name" value="5'-METHYLTHIOADENOSINE_S-ADENOSYLHOMOCYSTEINE NUCLEOSIDASE"/>
    <property type="match status" value="1"/>
</dbReference>
<feature type="domain" description="Nucleoside phosphorylase" evidence="7">
    <location>
        <begin position="2"/>
        <end position="227"/>
    </location>
</feature>
<comment type="caution">
    <text evidence="8">The sequence shown here is derived from an EMBL/GenBank/DDBJ whole genome shotgun (WGS) entry which is preliminary data.</text>
</comment>
<dbReference type="GO" id="GO:0019509">
    <property type="term" value="P:L-methionine salvage from methylthioadenosine"/>
    <property type="evidence" value="ECO:0007669"/>
    <property type="project" value="UniProtKB-UniRule"/>
</dbReference>
<keyword evidence="2 6" id="KW-0028">Amino-acid biosynthesis</keyword>
<dbReference type="Gene3D" id="3.40.50.1580">
    <property type="entry name" value="Nucleoside phosphorylase domain"/>
    <property type="match status" value="1"/>
</dbReference>
<sequence length="233" mass="24708">MKIAIIGAMEEEVVILREQMDNRKVETIANSEFTTGTLNGAEVILLRSGIGKVNAAMTTAILLHHFQPDAVINTGSAGGLNSELNVGDVVISTEVRHHDVDVTAFGYEYGQVPQLPAAFTADEKLVDIAVGCAAKGGEEQVVKGLIATGDAFMSDPERVLAVGKKFAGLQAVEMEAAAIAQVAYQFGIPFVVIRSISDIAGKESDVSFEQFLPKAARHSANLVVGIVNELSRQ</sequence>
<dbReference type="HAMAP" id="MF_01684">
    <property type="entry name" value="Salvage_MtnN"/>
    <property type="match status" value="1"/>
</dbReference>
<feature type="binding site" evidence="6">
    <location>
        <position position="153"/>
    </location>
    <ligand>
        <name>substrate</name>
    </ligand>
</feature>
<feature type="active site" description="Proton acceptor" evidence="6">
    <location>
        <position position="12"/>
    </location>
</feature>
<evidence type="ECO:0000313" key="9">
    <source>
        <dbReference type="Proteomes" id="UP000092578"/>
    </source>
</evidence>
<evidence type="ECO:0000313" key="8">
    <source>
        <dbReference type="EMBL" id="OCA92479.1"/>
    </source>
</evidence>
<gene>
    <name evidence="6" type="primary">mtnN</name>
    <name evidence="8" type="ORF">A8F95_01880</name>
</gene>
<keyword evidence="4 6" id="KW-0486">Methionine biosynthesis</keyword>
<dbReference type="FunFam" id="3.40.50.1580:FF:000001">
    <property type="entry name" value="MTA/SAH nucleosidase family protein"/>
    <property type="match status" value="1"/>
</dbReference>
<organism evidence="8 9">
    <name type="scientific">Pseudobacillus wudalianchiensis</name>
    <dbReference type="NCBI Taxonomy" id="1743143"/>
    <lineage>
        <taxon>Bacteria</taxon>
        <taxon>Bacillati</taxon>
        <taxon>Bacillota</taxon>
        <taxon>Bacilli</taxon>
        <taxon>Bacillales</taxon>
        <taxon>Bacillaceae</taxon>
        <taxon>Pseudobacillus</taxon>
    </lineage>
</organism>
<dbReference type="AlphaFoldDB" id="A0A1B9B8R7"/>
<protein>
    <recommendedName>
        <fullName evidence="6">5'-methylthioadenosine/S-adenosylhomocysteine nucleosidase</fullName>
        <shortName evidence="6">MTA/SAH nucleosidase</shortName>
        <shortName evidence="6">MTAN</shortName>
        <ecNumber evidence="6">3.2.2.9</ecNumber>
    </recommendedName>
    <alternativeName>
        <fullName evidence="6">5'-deoxyadenosine nucleosidase</fullName>
        <shortName evidence="6">DOA nucleosidase</shortName>
        <shortName evidence="6">dAdo nucleosidase</shortName>
    </alternativeName>
    <alternativeName>
        <fullName evidence="6">5'-methylthioadenosine nucleosidase</fullName>
        <shortName evidence="6">MTA nucleosidase</shortName>
    </alternativeName>
    <alternativeName>
        <fullName evidence="6">S-adenosylhomocysteine nucleosidase</fullName>
        <shortName evidence="6">AdoHcy nucleosidase</shortName>
        <shortName evidence="6">SAH nucleosidase</shortName>
        <shortName evidence="6">SRH nucleosidase</shortName>
    </alternativeName>
</protein>
<dbReference type="EC" id="3.2.2.9" evidence="6"/>
<feature type="binding site" evidence="6">
    <location>
        <position position="78"/>
    </location>
    <ligand>
        <name>substrate</name>
    </ligand>
</feature>
<keyword evidence="3 6" id="KW-0378">Hydrolase</keyword>
<evidence type="ECO:0000256" key="6">
    <source>
        <dbReference type="HAMAP-Rule" id="MF_01684"/>
    </source>
</evidence>
<evidence type="ECO:0000256" key="4">
    <source>
        <dbReference type="ARBA" id="ARBA00023167"/>
    </source>
</evidence>
<dbReference type="InterPro" id="IPR035994">
    <property type="entry name" value="Nucleoside_phosphorylase_sf"/>
</dbReference>
<dbReference type="GO" id="GO:0019284">
    <property type="term" value="P:L-methionine salvage from S-adenosylmethionine"/>
    <property type="evidence" value="ECO:0007669"/>
    <property type="project" value="TreeGrafter"/>
</dbReference>
<comment type="catalytic activity">
    <reaction evidence="6">
        <text>S-adenosyl-L-homocysteine + H2O = S-(5-deoxy-D-ribos-5-yl)-L-homocysteine + adenine</text>
        <dbReference type="Rhea" id="RHEA:17805"/>
        <dbReference type="ChEBI" id="CHEBI:15377"/>
        <dbReference type="ChEBI" id="CHEBI:16708"/>
        <dbReference type="ChEBI" id="CHEBI:57856"/>
        <dbReference type="ChEBI" id="CHEBI:58195"/>
        <dbReference type="EC" id="3.2.2.9"/>
    </reaction>
</comment>
<dbReference type="UniPathway" id="UPA00904">
    <property type="reaction ID" value="UER00871"/>
</dbReference>
<dbReference type="InterPro" id="IPR010049">
    <property type="entry name" value="MTA_SAH_Nsdase"/>
</dbReference>
<evidence type="ECO:0000256" key="1">
    <source>
        <dbReference type="ARBA" id="ARBA00004945"/>
    </source>
</evidence>
<dbReference type="Pfam" id="PF01048">
    <property type="entry name" value="PNP_UDP_1"/>
    <property type="match status" value="1"/>
</dbReference>
<feature type="active site" description="Proton donor" evidence="6">
    <location>
        <position position="198"/>
    </location>
</feature>
<name>A0A1B9B8R7_9BACI</name>
<dbReference type="NCBIfam" id="TIGR01704">
    <property type="entry name" value="MTA_SAH-Nsdase"/>
    <property type="match status" value="1"/>
</dbReference>
<reference evidence="9" key="1">
    <citation type="submission" date="2016-05" db="EMBL/GenBank/DDBJ databases">
        <authorList>
            <person name="Liu B."/>
            <person name="Wang J."/>
            <person name="Zhu Y."/>
            <person name="Liu G."/>
            <person name="Chen Q."/>
            <person name="Chen Z."/>
            <person name="Lan J."/>
            <person name="Che J."/>
            <person name="Ge C."/>
            <person name="Shi H."/>
            <person name="Pan Z."/>
            <person name="Liu X."/>
        </authorList>
    </citation>
    <scope>NUCLEOTIDE SEQUENCE [LARGE SCALE GENOMIC DNA]</scope>
    <source>
        <strain evidence="9">FJAT-27215</strain>
    </source>
</reference>
<dbReference type="PANTHER" id="PTHR46832">
    <property type="entry name" value="5'-METHYLTHIOADENOSINE/S-ADENOSYLHOMOCYSTEINE NUCLEOSIDASE"/>
    <property type="match status" value="1"/>
</dbReference>
<dbReference type="EMBL" id="MAYT01000001">
    <property type="protein sequence ID" value="OCA92479.1"/>
    <property type="molecule type" value="Genomic_DNA"/>
</dbReference>
<comment type="function">
    <text evidence="6">Catalyzes the irreversible cleavage of the glycosidic bond in both 5'-methylthioadenosine (MTA) and S-adenosylhomocysteine (SAH/AdoHcy) to adenine and the corresponding thioribose, 5'-methylthioribose and S-ribosylhomocysteine, respectively. Also cleaves 5'-deoxyadenosine, a toxic by-product of radical S-adenosylmethionine (SAM) enzymes, into 5-deoxyribose and adenine.</text>
</comment>
<dbReference type="GO" id="GO:0005829">
    <property type="term" value="C:cytosol"/>
    <property type="evidence" value="ECO:0007669"/>
    <property type="project" value="TreeGrafter"/>
</dbReference>
<dbReference type="InterPro" id="IPR000845">
    <property type="entry name" value="Nucleoside_phosphorylase_d"/>
</dbReference>
<dbReference type="SUPFAM" id="SSF53167">
    <property type="entry name" value="Purine and uridine phosphorylases"/>
    <property type="match status" value="1"/>
</dbReference>
<evidence type="ECO:0000256" key="3">
    <source>
        <dbReference type="ARBA" id="ARBA00022801"/>
    </source>
</evidence>
<evidence type="ECO:0000259" key="7">
    <source>
        <dbReference type="Pfam" id="PF01048"/>
    </source>
</evidence>
<keyword evidence="9" id="KW-1185">Reference proteome</keyword>
<dbReference type="CDD" id="cd09008">
    <property type="entry name" value="MTAN"/>
    <property type="match status" value="1"/>
</dbReference>